<dbReference type="Proteomes" id="UP000327362">
    <property type="component" value="Chromosome"/>
</dbReference>
<feature type="region of interest" description="Disordered" evidence="1">
    <location>
        <begin position="71"/>
        <end position="114"/>
    </location>
</feature>
<proteinExistence type="predicted"/>
<feature type="compositionally biased region" description="Gly residues" evidence="1">
    <location>
        <begin position="76"/>
        <end position="90"/>
    </location>
</feature>
<dbReference type="AlphaFoldDB" id="A0AAI8SM70"/>
<protein>
    <submittedName>
        <fullName evidence="2">Uncharacterized protein</fullName>
    </submittedName>
</protein>
<reference evidence="2 3" key="1">
    <citation type="submission" date="2019-09" db="EMBL/GenBank/DDBJ databases">
        <title>Complete genome sequence of Mycobacterium avium subsp. hominissuis strain JP-H-1.</title>
        <authorList>
            <person name="Kinoshita Y."/>
            <person name="Niwa H."/>
            <person name="Uchida-Fujii E."/>
            <person name="Nukada T."/>
        </authorList>
    </citation>
    <scope>NUCLEOTIDE SEQUENCE [LARGE SCALE GENOMIC DNA]</scope>
    <source>
        <strain evidence="2 3">JP-H-1</strain>
    </source>
</reference>
<evidence type="ECO:0000256" key="1">
    <source>
        <dbReference type="SAM" id="MobiDB-lite"/>
    </source>
</evidence>
<accession>A0AAI8SM70</accession>
<name>A0AAI8SM70_MYCAV</name>
<feature type="compositionally biased region" description="Low complexity" evidence="1">
    <location>
        <begin position="40"/>
        <end position="53"/>
    </location>
</feature>
<feature type="region of interest" description="Disordered" evidence="1">
    <location>
        <begin position="33"/>
        <end position="55"/>
    </location>
</feature>
<evidence type="ECO:0000313" key="3">
    <source>
        <dbReference type="Proteomes" id="UP000327362"/>
    </source>
</evidence>
<organism evidence="2 3">
    <name type="scientific">Mycobacterium avium subsp. hominissuis</name>
    <dbReference type="NCBI Taxonomy" id="439334"/>
    <lineage>
        <taxon>Bacteria</taxon>
        <taxon>Bacillati</taxon>
        <taxon>Actinomycetota</taxon>
        <taxon>Actinomycetes</taxon>
        <taxon>Mycobacteriales</taxon>
        <taxon>Mycobacteriaceae</taxon>
        <taxon>Mycobacterium</taxon>
        <taxon>Mycobacterium avium complex (MAC)</taxon>
    </lineage>
</organism>
<sequence length="281" mass="27647">MGTSGAYGGAGGKAGRDVAAGADAWIDSLTGGDASGGAGVVSDGSTTSGGNSSEVIELPPQLVSGALAQLRPRVPSGGGGGGGGMSGAGGRVRESGASGGGRRSGGLRRSTTRAAGAAGRAGAAAYAYATGDRAGLAALGLDFDSLRTLGDPIAVTTRIVEAACGPLGNGTLEDHEERYVAASVAEWVLEQAESGSPPAPEEIARHSIAAVVAEVLATEITEALNQRPEEVAAVAEEELFEAAEVLASKVDLSVNGVTEAELSKAIEEGIDTLKQIYGVSS</sequence>
<gene>
    <name evidence="2" type="ORF">JPH1_22330</name>
</gene>
<dbReference type="EMBL" id="AP020326">
    <property type="protein sequence ID" value="BBN47758.1"/>
    <property type="molecule type" value="Genomic_DNA"/>
</dbReference>
<evidence type="ECO:0000313" key="2">
    <source>
        <dbReference type="EMBL" id="BBN47758.1"/>
    </source>
</evidence>